<dbReference type="AlphaFoldDB" id="A0A812HTF5"/>
<evidence type="ECO:0000256" key="1">
    <source>
        <dbReference type="SAM" id="MobiDB-lite"/>
    </source>
</evidence>
<reference evidence="2" key="1">
    <citation type="submission" date="2021-02" db="EMBL/GenBank/DDBJ databases">
        <authorList>
            <person name="Dougan E. K."/>
            <person name="Rhodes N."/>
            <person name="Thang M."/>
            <person name="Chan C."/>
        </authorList>
    </citation>
    <scope>NUCLEOTIDE SEQUENCE</scope>
</reference>
<proteinExistence type="predicted"/>
<protein>
    <submittedName>
        <fullName evidence="2">Uncharacterized protein</fullName>
    </submittedName>
</protein>
<keyword evidence="3" id="KW-1185">Reference proteome</keyword>
<comment type="caution">
    <text evidence="2">The sequence shown here is derived from an EMBL/GenBank/DDBJ whole genome shotgun (WGS) entry which is preliminary data.</text>
</comment>
<gene>
    <name evidence="2" type="ORF">SNAT2548_LOCUS1917</name>
</gene>
<dbReference type="EMBL" id="CAJNDS010000111">
    <property type="protein sequence ID" value="CAE6960183.1"/>
    <property type="molecule type" value="Genomic_DNA"/>
</dbReference>
<name>A0A812HTF5_9DINO</name>
<sequence length="67" mass="7014">MLIQTGTLGCIPRAAEADALEAAAAAFRGSAEKAPSLRVHDDDNQEENEGNKGQDESNLSNAAEQES</sequence>
<dbReference type="Proteomes" id="UP000604046">
    <property type="component" value="Unassembled WGS sequence"/>
</dbReference>
<organism evidence="2 3">
    <name type="scientific">Symbiodinium natans</name>
    <dbReference type="NCBI Taxonomy" id="878477"/>
    <lineage>
        <taxon>Eukaryota</taxon>
        <taxon>Sar</taxon>
        <taxon>Alveolata</taxon>
        <taxon>Dinophyceae</taxon>
        <taxon>Suessiales</taxon>
        <taxon>Symbiodiniaceae</taxon>
        <taxon>Symbiodinium</taxon>
    </lineage>
</organism>
<evidence type="ECO:0000313" key="3">
    <source>
        <dbReference type="Proteomes" id="UP000604046"/>
    </source>
</evidence>
<evidence type="ECO:0000313" key="2">
    <source>
        <dbReference type="EMBL" id="CAE6960183.1"/>
    </source>
</evidence>
<feature type="compositionally biased region" description="Polar residues" evidence="1">
    <location>
        <begin position="56"/>
        <end position="67"/>
    </location>
</feature>
<accession>A0A812HTF5</accession>
<feature type="region of interest" description="Disordered" evidence="1">
    <location>
        <begin position="29"/>
        <end position="67"/>
    </location>
</feature>